<dbReference type="Proteomes" id="UP000887576">
    <property type="component" value="Unplaced"/>
</dbReference>
<accession>A0AC34PX31</accession>
<evidence type="ECO:0000313" key="2">
    <source>
        <dbReference type="WBParaSite" id="JU765_v2.g10791.t1"/>
    </source>
</evidence>
<evidence type="ECO:0000313" key="1">
    <source>
        <dbReference type="Proteomes" id="UP000887576"/>
    </source>
</evidence>
<sequence>AELLCDDLEINNPGIVSQIASSMRQQIAAYEELVPLDGAVDQRAQIKLNINVQNENLTDTIEWDIADPENSPEEFATSMCKDLQIGGEFLPAIAYSIRGQVAFYRRTYAHSDSQLPTVSGAHPLRTETDADTFAPSIETISDADLEKRLRDSDRNTRRMRRLNQYGNY</sequence>
<name>A0AC34PX31_9BILA</name>
<protein>
    <submittedName>
        <fullName evidence="2">Uncharacterized protein</fullName>
    </submittedName>
</protein>
<organism evidence="1 2">
    <name type="scientific">Panagrolaimus sp. JU765</name>
    <dbReference type="NCBI Taxonomy" id="591449"/>
    <lineage>
        <taxon>Eukaryota</taxon>
        <taxon>Metazoa</taxon>
        <taxon>Ecdysozoa</taxon>
        <taxon>Nematoda</taxon>
        <taxon>Chromadorea</taxon>
        <taxon>Rhabditida</taxon>
        <taxon>Tylenchina</taxon>
        <taxon>Panagrolaimomorpha</taxon>
        <taxon>Panagrolaimoidea</taxon>
        <taxon>Panagrolaimidae</taxon>
        <taxon>Panagrolaimus</taxon>
    </lineage>
</organism>
<proteinExistence type="predicted"/>
<reference evidence="2" key="1">
    <citation type="submission" date="2022-11" db="UniProtKB">
        <authorList>
            <consortium name="WormBaseParasite"/>
        </authorList>
    </citation>
    <scope>IDENTIFICATION</scope>
</reference>
<dbReference type="WBParaSite" id="JU765_v2.g10791.t1">
    <property type="protein sequence ID" value="JU765_v2.g10791.t1"/>
    <property type="gene ID" value="JU765_v2.g10791"/>
</dbReference>